<sequence length="174" mass="18163">MCMESPSCRSELTIVVLTASTEHIHSTATVTSIQILSGQSDITPVAQPSSSQTTAAPAAGLPVVKARQDYAPPSTTIISRDYRVKLSIHGSTPDPTSMGTGTKAGIAVGSVARKKTAEPNAEQAQEGQGQRPPVYTPAPDVKQEQGYGYGQGAQNQPVDMMAGPSSTEMEIGHR</sequence>
<feature type="region of interest" description="Disordered" evidence="1">
    <location>
        <begin position="112"/>
        <end position="174"/>
    </location>
</feature>
<evidence type="ECO:0000313" key="2">
    <source>
        <dbReference type="EMBL" id="CCX30849.1"/>
    </source>
</evidence>
<protein>
    <submittedName>
        <fullName evidence="2">Uncharacterized protein</fullName>
    </submittedName>
</protein>
<dbReference type="Proteomes" id="UP000018144">
    <property type="component" value="Unassembled WGS sequence"/>
</dbReference>
<gene>
    <name evidence="2" type="ORF">PCON_09450</name>
</gene>
<name>U4LFI1_PYROM</name>
<evidence type="ECO:0000313" key="3">
    <source>
        <dbReference type="Proteomes" id="UP000018144"/>
    </source>
</evidence>
<dbReference type="AlphaFoldDB" id="U4LFI1"/>
<keyword evidence="3" id="KW-1185">Reference proteome</keyword>
<organism evidence="2 3">
    <name type="scientific">Pyronema omphalodes (strain CBS 100304)</name>
    <name type="common">Pyronema confluens</name>
    <dbReference type="NCBI Taxonomy" id="1076935"/>
    <lineage>
        <taxon>Eukaryota</taxon>
        <taxon>Fungi</taxon>
        <taxon>Dikarya</taxon>
        <taxon>Ascomycota</taxon>
        <taxon>Pezizomycotina</taxon>
        <taxon>Pezizomycetes</taxon>
        <taxon>Pezizales</taxon>
        <taxon>Pyronemataceae</taxon>
        <taxon>Pyronema</taxon>
    </lineage>
</organism>
<evidence type="ECO:0000256" key="1">
    <source>
        <dbReference type="SAM" id="MobiDB-lite"/>
    </source>
</evidence>
<dbReference type="EMBL" id="HF935497">
    <property type="protein sequence ID" value="CCX30849.1"/>
    <property type="molecule type" value="Genomic_DNA"/>
</dbReference>
<accession>U4LFI1</accession>
<reference evidence="2 3" key="1">
    <citation type="journal article" date="2013" name="PLoS Genet.">
        <title>The genome and development-dependent transcriptomes of Pyronema confluens: a window into fungal evolution.</title>
        <authorList>
            <person name="Traeger S."/>
            <person name="Altegoer F."/>
            <person name="Freitag M."/>
            <person name="Gabaldon T."/>
            <person name="Kempken F."/>
            <person name="Kumar A."/>
            <person name="Marcet-Houben M."/>
            <person name="Poggeler S."/>
            <person name="Stajich J.E."/>
            <person name="Nowrousian M."/>
        </authorList>
    </citation>
    <scope>NUCLEOTIDE SEQUENCE [LARGE SCALE GENOMIC DNA]</scope>
    <source>
        <strain evidence="3">CBS 100304</strain>
        <tissue evidence="2">Vegetative mycelium</tissue>
    </source>
</reference>
<proteinExistence type="predicted"/>